<dbReference type="AlphaFoldDB" id="A0A1G2SXR0"/>
<evidence type="ECO:0000313" key="1">
    <source>
        <dbReference type="EMBL" id="OHA89652.1"/>
    </source>
</evidence>
<organism evidence="1 2">
    <name type="scientific">Candidatus Zambryskibacteria bacterium RIFCSPHIGHO2_01_FULL_44_22b</name>
    <dbReference type="NCBI Taxonomy" id="1802737"/>
    <lineage>
        <taxon>Bacteria</taxon>
        <taxon>Candidatus Zambryskiibacteriota</taxon>
    </lineage>
</organism>
<dbReference type="EMBL" id="MHVG01000026">
    <property type="protein sequence ID" value="OHA89652.1"/>
    <property type="molecule type" value="Genomic_DNA"/>
</dbReference>
<proteinExistence type="predicted"/>
<dbReference type="Gene3D" id="3.90.79.10">
    <property type="entry name" value="Nucleoside Triphosphate Pyrophosphohydrolase"/>
    <property type="match status" value="1"/>
</dbReference>
<dbReference type="STRING" id="1802737.A2832_01195"/>
<sequence length="124" mass="14275">MDSVQLVAKKRRPVGHRMIKFPGGAEKYPGEPPALIANREVCEETSLAYLVGEEVWSAKSNDHTKYGYMVYFEDCSGEIRTWDIPDGDEMLEPPRWVRARDLKGKIFEGGELFYESVCRRLKVF</sequence>
<dbReference type="InterPro" id="IPR015797">
    <property type="entry name" value="NUDIX_hydrolase-like_dom_sf"/>
</dbReference>
<comment type="caution">
    <text evidence="1">The sequence shown here is derived from an EMBL/GenBank/DDBJ whole genome shotgun (WGS) entry which is preliminary data.</text>
</comment>
<protein>
    <submittedName>
        <fullName evidence="1">Uncharacterized protein</fullName>
    </submittedName>
</protein>
<dbReference type="Proteomes" id="UP000178538">
    <property type="component" value="Unassembled WGS sequence"/>
</dbReference>
<name>A0A1G2SXR0_9BACT</name>
<dbReference type="SUPFAM" id="SSF55811">
    <property type="entry name" value="Nudix"/>
    <property type="match status" value="1"/>
</dbReference>
<accession>A0A1G2SXR0</accession>
<gene>
    <name evidence="1" type="ORF">A2832_01195</name>
</gene>
<reference evidence="1 2" key="1">
    <citation type="journal article" date="2016" name="Nat. Commun.">
        <title>Thousands of microbial genomes shed light on interconnected biogeochemical processes in an aquifer system.</title>
        <authorList>
            <person name="Anantharaman K."/>
            <person name="Brown C.T."/>
            <person name="Hug L.A."/>
            <person name="Sharon I."/>
            <person name="Castelle C.J."/>
            <person name="Probst A.J."/>
            <person name="Thomas B.C."/>
            <person name="Singh A."/>
            <person name="Wilkins M.J."/>
            <person name="Karaoz U."/>
            <person name="Brodie E.L."/>
            <person name="Williams K.H."/>
            <person name="Hubbard S.S."/>
            <person name="Banfield J.F."/>
        </authorList>
    </citation>
    <scope>NUCLEOTIDE SEQUENCE [LARGE SCALE GENOMIC DNA]</scope>
</reference>
<evidence type="ECO:0000313" key="2">
    <source>
        <dbReference type="Proteomes" id="UP000178538"/>
    </source>
</evidence>